<reference evidence="2" key="1">
    <citation type="journal article" date="2019" name="Int. J. Syst. Evol. Microbiol.">
        <title>The Global Catalogue of Microorganisms (GCM) 10K type strain sequencing project: providing services to taxonomists for standard genome sequencing and annotation.</title>
        <authorList>
            <consortium name="The Broad Institute Genomics Platform"/>
            <consortium name="The Broad Institute Genome Sequencing Center for Infectious Disease"/>
            <person name="Wu L."/>
            <person name="Ma J."/>
        </authorList>
    </citation>
    <scope>NUCLEOTIDE SEQUENCE [LARGE SCALE GENOMIC DNA]</scope>
    <source>
        <strain evidence="2">CCUG 49584</strain>
    </source>
</reference>
<sequence length="70" mass="7683">QNCAHDLGTLGERWHVSSAGQHDECIKQGSRSSGCSSRIIWQGAKRDEPTGQNPDIDQTVCRNAFLSTQI</sequence>
<accession>A0ABW3V2E1</accession>
<evidence type="ECO:0000313" key="1">
    <source>
        <dbReference type="EMBL" id="MFD1226659.1"/>
    </source>
</evidence>
<name>A0ABW3V2E1_9HYPH</name>
<dbReference type="EMBL" id="JBHTMA010000031">
    <property type="protein sequence ID" value="MFD1226659.1"/>
    <property type="molecule type" value="Genomic_DNA"/>
</dbReference>
<protein>
    <submittedName>
        <fullName evidence="1">Uncharacterized protein</fullName>
    </submittedName>
</protein>
<feature type="non-terminal residue" evidence="1">
    <location>
        <position position="1"/>
    </location>
</feature>
<gene>
    <name evidence="1" type="ORF">ACFQ35_05775</name>
</gene>
<proteinExistence type="predicted"/>
<evidence type="ECO:0000313" key="2">
    <source>
        <dbReference type="Proteomes" id="UP001597263"/>
    </source>
</evidence>
<organism evidence="1 2">
    <name type="scientific">Pseudochrobactrum kiredjianiae</name>
    <dbReference type="NCBI Taxonomy" id="386305"/>
    <lineage>
        <taxon>Bacteria</taxon>
        <taxon>Pseudomonadati</taxon>
        <taxon>Pseudomonadota</taxon>
        <taxon>Alphaproteobacteria</taxon>
        <taxon>Hyphomicrobiales</taxon>
        <taxon>Brucellaceae</taxon>
        <taxon>Pseudochrobactrum</taxon>
    </lineage>
</organism>
<dbReference type="Proteomes" id="UP001597263">
    <property type="component" value="Unassembled WGS sequence"/>
</dbReference>
<dbReference type="RefSeq" id="WP_377700381.1">
    <property type="nucleotide sequence ID" value="NZ_JBHTMA010000031.1"/>
</dbReference>
<comment type="caution">
    <text evidence="1">The sequence shown here is derived from an EMBL/GenBank/DDBJ whole genome shotgun (WGS) entry which is preliminary data.</text>
</comment>
<keyword evidence="2" id="KW-1185">Reference proteome</keyword>